<evidence type="ECO:0000256" key="5">
    <source>
        <dbReference type="ARBA" id="ARBA00023136"/>
    </source>
</evidence>
<feature type="transmembrane region" description="Helical" evidence="7">
    <location>
        <begin position="193"/>
        <end position="210"/>
    </location>
</feature>
<comment type="subcellular location">
    <subcellularLocation>
        <location evidence="1">Membrane</location>
    </subcellularLocation>
</comment>
<feature type="transmembrane region" description="Helical" evidence="7">
    <location>
        <begin position="308"/>
        <end position="332"/>
    </location>
</feature>
<feature type="region of interest" description="Disordered" evidence="6">
    <location>
        <begin position="1"/>
        <end position="24"/>
    </location>
</feature>
<dbReference type="PANTHER" id="PTHR14948">
    <property type="entry name" value="NG5"/>
    <property type="match status" value="1"/>
</dbReference>
<dbReference type="InterPro" id="IPR007593">
    <property type="entry name" value="CD225/Dispanin_fam"/>
</dbReference>
<evidence type="ECO:0000313" key="9">
    <source>
        <dbReference type="Proteomes" id="UP000830375"/>
    </source>
</evidence>
<evidence type="ECO:0000256" key="7">
    <source>
        <dbReference type="SAM" id="Phobius"/>
    </source>
</evidence>
<keyword evidence="9" id="KW-1185">Reference proteome</keyword>
<dbReference type="Proteomes" id="UP000830375">
    <property type="component" value="Unassembled WGS sequence"/>
</dbReference>
<evidence type="ECO:0000313" key="8">
    <source>
        <dbReference type="EMBL" id="KAI2654942.1"/>
    </source>
</evidence>
<dbReference type="EMBL" id="JACTAM010000016">
    <property type="protein sequence ID" value="KAI2654942.1"/>
    <property type="molecule type" value="Genomic_DNA"/>
</dbReference>
<sequence length="385" mass="42008">MEQALSPLYRQGDNDGSPRAVHPHVPNQHNEAVVIVQPSSNMRHDPLADPVPDYMGYSRFTMLCCCICLGSAALHYSRATRAANAVGQREEAVRNSRSALILNHVGVVVGLLDSNDRNPHAVRLGSVQPVVIVQPSECMSHEPPAEPVPDYMCYSKFTVCLCCLGSFAYYFSRATRIANATGQRRKAARNSQIALILNHVAVVVGLPLLVTKKKRQYKFTVPNRTMEPQEGWNTSEKAKLLQPGPPPYQDHLSHPPPGNFPSTSGYQAQQYGASAPYGQGPYPGHPAVTVQPAVYVTAVPLMYPLPDYLGYSIFTMLCCCLPLGIAALVFSLSTRNANMSGQQQLAETNSKMALNLNHTALGIGIVIMVLYITLIVVNSKHQPHP</sequence>
<gene>
    <name evidence="8" type="ORF">H4Q32_017238</name>
</gene>
<organism evidence="8 9">
    <name type="scientific">Labeo rohita</name>
    <name type="common">Indian major carp</name>
    <name type="synonym">Cyprinus rohita</name>
    <dbReference type="NCBI Taxonomy" id="84645"/>
    <lineage>
        <taxon>Eukaryota</taxon>
        <taxon>Metazoa</taxon>
        <taxon>Chordata</taxon>
        <taxon>Craniata</taxon>
        <taxon>Vertebrata</taxon>
        <taxon>Euteleostomi</taxon>
        <taxon>Actinopterygii</taxon>
        <taxon>Neopterygii</taxon>
        <taxon>Teleostei</taxon>
        <taxon>Ostariophysi</taxon>
        <taxon>Cypriniformes</taxon>
        <taxon>Cyprinidae</taxon>
        <taxon>Labeoninae</taxon>
        <taxon>Labeonini</taxon>
        <taxon>Labeo</taxon>
    </lineage>
</organism>
<comment type="caution">
    <text evidence="8">The sequence shown here is derived from an EMBL/GenBank/DDBJ whole genome shotgun (WGS) entry which is preliminary data.</text>
</comment>
<comment type="similarity">
    <text evidence="2">Belongs to the CD225/Dispanin family.</text>
</comment>
<keyword evidence="4 7" id="KW-1133">Transmembrane helix</keyword>
<feature type="transmembrane region" description="Helical" evidence="7">
    <location>
        <begin position="353"/>
        <end position="377"/>
    </location>
</feature>
<name>A0ABQ8LYC0_LABRO</name>
<keyword evidence="5 7" id="KW-0472">Membrane</keyword>
<keyword evidence="3 7" id="KW-0812">Transmembrane</keyword>
<evidence type="ECO:0008006" key="10">
    <source>
        <dbReference type="Google" id="ProtNLM"/>
    </source>
</evidence>
<evidence type="ECO:0000256" key="3">
    <source>
        <dbReference type="ARBA" id="ARBA00022692"/>
    </source>
</evidence>
<protein>
    <recommendedName>
        <fullName evidence="10">Synapse differentiation-inducing gene protein 1-like</fullName>
    </recommendedName>
</protein>
<evidence type="ECO:0000256" key="1">
    <source>
        <dbReference type="ARBA" id="ARBA00004370"/>
    </source>
</evidence>
<dbReference type="Pfam" id="PF04505">
    <property type="entry name" value="CD225"/>
    <property type="match status" value="3"/>
</dbReference>
<evidence type="ECO:0000256" key="6">
    <source>
        <dbReference type="SAM" id="MobiDB-lite"/>
    </source>
</evidence>
<evidence type="ECO:0000256" key="2">
    <source>
        <dbReference type="ARBA" id="ARBA00006843"/>
    </source>
</evidence>
<reference evidence="8 9" key="1">
    <citation type="submission" date="2022-01" db="EMBL/GenBank/DDBJ databases">
        <title>A high-quality chromosome-level genome assembly of rohu carp, Labeo rohita.</title>
        <authorList>
            <person name="Arick M.A. II"/>
            <person name="Hsu C.-Y."/>
            <person name="Magbanua Z."/>
            <person name="Pechanova O."/>
            <person name="Grover C."/>
            <person name="Miller E."/>
            <person name="Thrash A."/>
            <person name="Ezzel L."/>
            <person name="Alam S."/>
            <person name="Benzie J."/>
            <person name="Hamilton M."/>
            <person name="Karsi A."/>
            <person name="Lawrence M.L."/>
            <person name="Peterson D.G."/>
        </authorList>
    </citation>
    <scope>NUCLEOTIDE SEQUENCE [LARGE SCALE GENOMIC DNA]</scope>
    <source>
        <strain evidence="9">BAU-BD-2019</strain>
        <tissue evidence="8">Blood</tissue>
    </source>
</reference>
<proteinExistence type="inferred from homology"/>
<dbReference type="InterPro" id="IPR051423">
    <property type="entry name" value="CD225/Dispanin"/>
</dbReference>
<dbReference type="PANTHER" id="PTHR14948:SF46">
    <property type="entry name" value="DISPANIN SUBFAMILY A MEMBER 2B-LIKE-RELATED"/>
    <property type="match status" value="1"/>
</dbReference>
<accession>A0ABQ8LYC0</accession>
<evidence type="ECO:0000256" key="4">
    <source>
        <dbReference type="ARBA" id="ARBA00022989"/>
    </source>
</evidence>